<reference evidence="9" key="3">
    <citation type="submission" date="2025-09" db="UniProtKB">
        <authorList>
            <consortium name="Ensembl"/>
        </authorList>
    </citation>
    <scope>IDENTIFICATION</scope>
</reference>
<feature type="transmembrane region" description="Helical" evidence="8">
    <location>
        <begin position="59"/>
        <end position="78"/>
    </location>
</feature>
<dbReference type="Gene3D" id="1.20.1250.20">
    <property type="entry name" value="MFS general substrate transporter like domains"/>
    <property type="match status" value="1"/>
</dbReference>
<evidence type="ECO:0000256" key="8">
    <source>
        <dbReference type="SAM" id="Phobius"/>
    </source>
</evidence>
<evidence type="ECO:0000256" key="3">
    <source>
        <dbReference type="ARBA" id="ARBA00022448"/>
    </source>
</evidence>
<dbReference type="Ensembl" id="ENSLACT00000008669.1">
    <property type="protein sequence ID" value="ENSLACP00000008601.1"/>
    <property type="gene ID" value="ENSLACG00000007603.1"/>
</dbReference>
<feature type="transmembrane region" description="Helical" evidence="8">
    <location>
        <begin position="12"/>
        <end position="29"/>
    </location>
</feature>
<dbReference type="OMA" id="WAISSAC"/>
<keyword evidence="6 7" id="KW-0472">Membrane</keyword>
<evidence type="ECO:0000256" key="6">
    <source>
        <dbReference type="ARBA" id="ARBA00023136"/>
    </source>
</evidence>
<evidence type="ECO:0000313" key="10">
    <source>
        <dbReference type="Proteomes" id="UP000008672"/>
    </source>
</evidence>
<dbReference type="GO" id="GO:0090482">
    <property type="term" value="F:vitamin transmembrane transporter activity"/>
    <property type="evidence" value="ECO:0007669"/>
    <property type="project" value="InterPro"/>
</dbReference>
<dbReference type="SUPFAM" id="SSF103473">
    <property type="entry name" value="MFS general substrate transporter"/>
    <property type="match status" value="1"/>
</dbReference>
<proteinExistence type="inferred from homology"/>
<dbReference type="EMBL" id="AFYH01044260">
    <property type="status" value="NOT_ANNOTATED_CDS"/>
    <property type="molecule type" value="Genomic_DNA"/>
</dbReference>
<dbReference type="GO" id="GO:0005886">
    <property type="term" value="C:plasma membrane"/>
    <property type="evidence" value="ECO:0007669"/>
    <property type="project" value="UniProtKB-UniRule"/>
</dbReference>
<dbReference type="GeneTree" id="ENSGT00950000183022"/>
<dbReference type="STRING" id="7897.ENSLACP00000008601"/>
<evidence type="ECO:0000313" key="9">
    <source>
        <dbReference type="Ensembl" id="ENSLACP00000008601.1"/>
    </source>
</evidence>
<sequence length="497" mass="56155">IMEFWKKVQSSGWIYPTVILCIFGFFSMVRPSEPFLTPYLTGPDKNLTVDQVMNQIYPVWTYSYLVILFPVFLATDYLRYKPVIILEGATILISMLMLLFAEGVLAMQFLEFVYGISTATEVAYYSYIYSMVSPDHYQKVTSYCRSITLVGYTIGSTLKQTRSSPKVLSYFYLVTISLSSTSVAFISSFFLPMPSKSMFFYKSNVTAILQVAVTNGESYTSDIDLQSSQTRKIALERTSHSVGKLSEIHSNGLKKEGFMMVLLHLWDDFKECYSRTQLVYWSLWWILATCGYNQILNYVQVLWNHIEPSQNFTVYNGGVEAISTLTGAAAAFAVGCIDLDWTLWGELALGILSALDAGALYLMDFTDNIWLGYAGYLIFKPSYMLLITISTFQIATNLSMERYALMFGVNTFMALACQTILTAIVVDSKGLGLDIVTQFLIYASYFATISGIFCVRGLYILFSKKYNQEKKVRHDGINSTEVPPVEDSLKNMNATKM</sequence>
<reference evidence="9" key="2">
    <citation type="submission" date="2025-08" db="UniProtKB">
        <authorList>
            <consortium name="Ensembl"/>
        </authorList>
    </citation>
    <scope>IDENTIFICATION</scope>
</reference>
<feature type="transmembrane region" description="Helical" evidence="8">
    <location>
        <begin position="278"/>
        <end position="295"/>
    </location>
</feature>
<dbReference type="eggNOG" id="KOG3810">
    <property type="taxonomic scope" value="Eukaryota"/>
</dbReference>
<dbReference type="FunFam" id="1.20.1250.20:FF:000225">
    <property type="entry name" value="Solute carrier family 19 member 1"/>
    <property type="match status" value="1"/>
</dbReference>
<dbReference type="PIRSF" id="PIRSF028739">
    <property type="entry name" value="Folate_carrier"/>
    <property type="match status" value="1"/>
</dbReference>
<dbReference type="EMBL" id="AFYH01044258">
    <property type="status" value="NOT_ANNOTATED_CDS"/>
    <property type="molecule type" value="Genomic_DNA"/>
</dbReference>
<feature type="transmembrane region" description="Helical" evidence="8">
    <location>
        <begin position="369"/>
        <end position="392"/>
    </location>
</feature>
<dbReference type="PANTHER" id="PTHR10686">
    <property type="entry name" value="FOLATE TRANSPORTER"/>
    <property type="match status" value="1"/>
</dbReference>
<keyword evidence="4 8" id="KW-0812">Transmembrane</keyword>
<evidence type="ECO:0000256" key="4">
    <source>
        <dbReference type="ARBA" id="ARBA00022692"/>
    </source>
</evidence>
<reference evidence="10" key="1">
    <citation type="submission" date="2011-08" db="EMBL/GenBank/DDBJ databases">
        <title>The draft genome of Latimeria chalumnae.</title>
        <authorList>
            <person name="Di Palma F."/>
            <person name="Alfoldi J."/>
            <person name="Johnson J."/>
            <person name="Berlin A."/>
            <person name="Gnerre S."/>
            <person name="Jaffe D."/>
            <person name="MacCallum I."/>
            <person name="Young S."/>
            <person name="Walker B.J."/>
            <person name="Lander E."/>
            <person name="Lindblad-Toh K."/>
        </authorList>
    </citation>
    <scope>NUCLEOTIDE SEQUENCE [LARGE SCALE GENOMIC DNA]</scope>
    <source>
        <strain evidence="10">Wild caught</strain>
    </source>
</reference>
<feature type="transmembrane region" description="Helical" evidence="8">
    <location>
        <begin position="315"/>
        <end position="336"/>
    </location>
</feature>
<feature type="transmembrane region" description="Helical" evidence="8">
    <location>
        <begin position="343"/>
        <end position="363"/>
    </location>
</feature>
<evidence type="ECO:0000256" key="5">
    <source>
        <dbReference type="ARBA" id="ARBA00022989"/>
    </source>
</evidence>
<dbReference type="NCBIfam" id="TIGR00806">
    <property type="entry name" value="rfc"/>
    <property type="match status" value="1"/>
</dbReference>
<dbReference type="InterPro" id="IPR036259">
    <property type="entry name" value="MFS_trans_sf"/>
</dbReference>
<organism evidence="9 10">
    <name type="scientific">Latimeria chalumnae</name>
    <name type="common">Coelacanth</name>
    <dbReference type="NCBI Taxonomy" id="7897"/>
    <lineage>
        <taxon>Eukaryota</taxon>
        <taxon>Metazoa</taxon>
        <taxon>Chordata</taxon>
        <taxon>Craniata</taxon>
        <taxon>Vertebrata</taxon>
        <taxon>Euteleostomi</taxon>
        <taxon>Coelacanthiformes</taxon>
        <taxon>Coelacanthidae</taxon>
        <taxon>Latimeria</taxon>
    </lineage>
</organism>
<dbReference type="InParanoid" id="H3AG30"/>
<protein>
    <submittedName>
        <fullName evidence="9">Solute carrier family 19 member 3</fullName>
    </submittedName>
</protein>
<dbReference type="FunCoup" id="H3AG30">
    <property type="interactions" value="507"/>
</dbReference>
<dbReference type="Pfam" id="PF01770">
    <property type="entry name" value="Folate_carrier"/>
    <property type="match status" value="1"/>
</dbReference>
<evidence type="ECO:0000256" key="2">
    <source>
        <dbReference type="ARBA" id="ARBA00005773"/>
    </source>
</evidence>
<dbReference type="Proteomes" id="UP000008672">
    <property type="component" value="Unassembled WGS sequence"/>
</dbReference>
<comment type="similarity">
    <text evidence="2 7">Belongs to the reduced folate carrier (RFC) transporter (TC 2.A.48) family.</text>
</comment>
<dbReference type="PANTHER" id="PTHR10686:SF37">
    <property type="entry name" value="THIAMINE TRANSPORTER 2"/>
    <property type="match status" value="1"/>
</dbReference>
<feature type="transmembrane region" description="Helical" evidence="8">
    <location>
        <begin position="90"/>
        <end position="110"/>
    </location>
</feature>
<comment type="subcellular location">
    <subcellularLocation>
        <location evidence="1 7">Membrane</location>
        <topology evidence="1 7">Multi-pass membrane protein</topology>
    </subcellularLocation>
</comment>
<accession>H3AG30</accession>
<gene>
    <name evidence="9" type="primary">SLC19A3</name>
</gene>
<dbReference type="EMBL" id="AFYH01044259">
    <property type="status" value="NOT_ANNOTATED_CDS"/>
    <property type="molecule type" value="Genomic_DNA"/>
</dbReference>
<evidence type="ECO:0000256" key="7">
    <source>
        <dbReference type="PIRNR" id="PIRNR028739"/>
    </source>
</evidence>
<name>H3AG30_LATCH</name>
<feature type="transmembrane region" description="Helical" evidence="8">
    <location>
        <begin position="404"/>
        <end position="426"/>
    </location>
</feature>
<dbReference type="AlphaFoldDB" id="H3AG30"/>
<keyword evidence="5 8" id="KW-1133">Transmembrane helix</keyword>
<dbReference type="InterPro" id="IPR002666">
    <property type="entry name" value="Folate_carrier"/>
</dbReference>
<keyword evidence="10" id="KW-1185">Reference proteome</keyword>
<feature type="transmembrane region" description="Helical" evidence="8">
    <location>
        <begin position="170"/>
        <end position="191"/>
    </location>
</feature>
<evidence type="ECO:0000256" key="1">
    <source>
        <dbReference type="ARBA" id="ARBA00004141"/>
    </source>
</evidence>
<feature type="transmembrane region" description="Helical" evidence="8">
    <location>
        <begin position="438"/>
        <end position="462"/>
    </location>
</feature>
<keyword evidence="3 7" id="KW-0813">Transport</keyword>
<dbReference type="HOGENOM" id="CLU_036909_0_1_1"/>